<proteinExistence type="predicted"/>
<sequence>MKFKKMLVPAMRKITCIRMFIVTVICCLITSFFTNASAQNGQRFMRVARIVVDSAQLDDYKAALKEGMESAVRTEPGVLSLYAVYDKEEPTHVTVFEIYLDEDAYKAHIQTPHFKKYKSTVQNMVKSLELSDVSPIALEAKSKL</sequence>
<dbReference type="EMBL" id="JAULBC010000006">
    <property type="protein sequence ID" value="MEX6689507.1"/>
    <property type="molecule type" value="Genomic_DNA"/>
</dbReference>
<accession>A0ABV3ZHY7</accession>
<dbReference type="SUPFAM" id="SSF54909">
    <property type="entry name" value="Dimeric alpha+beta barrel"/>
    <property type="match status" value="1"/>
</dbReference>
<dbReference type="Pfam" id="PF03992">
    <property type="entry name" value="ABM"/>
    <property type="match status" value="1"/>
</dbReference>
<dbReference type="PANTHER" id="PTHR33336">
    <property type="entry name" value="QUINOL MONOOXYGENASE YGIN-RELATED"/>
    <property type="match status" value="1"/>
</dbReference>
<organism evidence="2 3">
    <name type="scientific">Danxiaibacter flavus</name>
    <dbReference type="NCBI Taxonomy" id="3049108"/>
    <lineage>
        <taxon>Bacteria</taxon>
        <taxon>Pseudomonadati</taxon>
        <taxon>Bacteroidota</taxon>
        <taxon>Chitinophagia</taxon>
        <taxon>Chitinophagales</taxon>
        <taxon>Chitinophagaceae</taxon>
        <taxon>Danxiaibacter</taxon>
    </lineage>
</organism>
<evidence type="ECO:0000313" key="2">
    <source>
        <dbReference type="EMBL" id="MEX6689507.1"/>
    </source>
</evidence>
<keyword evidence="3" id="KW-1185">Reference proteome</keyword>
<keyword evidence="2" id="KW-0560">Oxidoreductase</keyword>
<protein>
    <submittedName>
        <fullName evidence="2">Antibiotic biosynthesis monooxygenase family protein</fullName>
    </submittedName>
</protein>
<dbReference type="InterPro" id="IPR007138">
    <property type="entry name" value="ABM_dom"/>
</dbReference>
<dbReference type="Proteomes" id="UP001560573">
    <property type="component" value="Unassembled WGS sequence"/>
</dbReference>
<gene>
    <name evidence="2" type="ORF">QTN47_18510</name>
</gene>
<keyword evidence="2" id="KW-0503">Monooxygenase</keyword>
<dbReference type="Gene3D" id="3.30.70.100">
    <property type="match status" value="1"/>
</dbReference>
<dbReference type="InterPro" id="IPR011008">
    <property type="entry name" value="Dimeric_a/b-barrel"/>
</dbReference>
<dbReference type="PROSITE" id="PS51725">
    <property type="entry name" value="ABM"/>
    <property type="match status" value="1"/>
</dbReference>
<name>A0ABV3ZHY7_9BACT</name>
<dbReference type="GO" id="GO:0004497">
    <property type="term" value="F:monooxygenase activity"/>
    <property type="evidence" value="ECO:0007669"/>
    <property type="project" value="UniProtKB-KW"/>
</dbReference>
<reference evidence="2 3" key="1">
    <citation type="submission" date="2023-07" db="EMBL/GenBank/DDBJ databases">
        <authorList>
            <person name="Lian W.-H."/>
        </authorList>
    </citation>
    <scope>NUCLEOTIDE SEQUENCE [LARGE SCALE GENOMIC DNA]</scope>
    <source>
        <strain evidence="2 3">SYSU DXS3180</strain>
    </source>
</reference>
<dbReference type="RefSeq" id="WP_369330914.1">
    <property type="nucleotide sequence ID" value="NZ_JAULBC010000006.1"/>
</dbReference>
<comment type="caution">
    <text evidence="2">The sequence shown here is derived from an EMBL/GenBank/DDBJ whole genome shotgun (WGS) entry which is preliminary data.</text>
</comment>
<dbReference type="PANTHER" id="PTHR33336:SF3">
    <property type="entry name" value="ABM DOMAIN-CONTAINING PROTEIN"/>
    <property type="match status" value="1"/>
</dbReference>
<dbReference type="InterPro" id="IPR050744">
    <property type="entry name" value="AI-2_Isomerase_LsrG"/>
</dbReference>
<evidence type="ECO:0000313" key="3">
    <source>
        <dbReference type="Proteomes" id="UP001560573"/>
    </source>
</evidence>
<evidence type="ECO:0000259" key="1">
    <source>
        <dbReference type="PROSITE" id="PS51725"/>
    </source>
</evidence>
<feature type="domain" description="ABM" evidence="1">
    <location>
        <begin position="44"/>
        <end position="137"/>
    </location>
</feature>